<dbReference type="EMBL" id="BAAAZO010000003">
    <property type="protein sequence ID" value="GAA3606402.1"/>
    <property type="molecule type" value="Genomic_DNA"/>
</dbReference>
<comment type="caution">
    <text evidence="1">The sequence shown here is derived from an EMBL/GenBank/DDBJ whole genome shotgun (WGS) entry which is preliminary data.</text>
</comment>
<protein>
    <submittedName>
        <fullName evidence="1">Uncharacterized protein</fullName>
    </submittedName>
</protein>
<organism evidence="1 2">
    <name type="scientific">Kineosporia mesophila</name>
    <dbReference type="NCBI Taxonomy" id="566012"/>
    <lineage>
        <taxon>Bacteria</taxon>
        <taxon>Bacillati</taxon>
        <taxon>Actinomycetota</taxon>
        <taxon>Actinomycetes</taxon>
        <taxon>Kineosporiales</taxon>
        <taxon>Kineosporiaceae</taxon>
        <taxon>Kineosporia</taxon>
    </lineage>
</organism>
<name>A0ABP6ZED6_9ACTN</name>
<evidence type="ECO:0000313" key="2">
    <source>
        <dbReference type="Proteomes" id="UP001501074"/>
    </source>
</evidence>
<accession>A0ABP6ZED6</accession>
<evidence type="ECO:0000313" key="1">
    <source>
        <dbReference type="EMBL" id="GAA3606402.1"/>
    </source>
</evidence>
<proteinExistence type="predicted"/>
<reference evidence="2" key="1">
    <citation type="journal article" date="2019" name="Int. J. Syst. Evol. Microbiol.">
        <title>The Global Catalogue of Microorganisms (GCM) 10K type strain sequencing project: providing services to taxonomists for standard genome sequencing and annotation.</title>
        <authorList>
            <consortium name="The Broad Institute Genomics Platform"/>
            <consortium name="The Broad Institute Genome Sequencing Center for Infectious Disease"/>
            <person name="Wu L."/>
            <person name="Ma J."/>
        </authorList>
    </citation>
    <scope>NUCLEOTIDE SEQUENCE [LARGE SCALE GENOMIC DNA]</scope>
    <source>
        <strain evidence="2">JCM 16902</strain>
    </source>
</reference>
<dbReference type="Proteomes" id="UP001501074">
    <property type="component" value="Unassembled WGS sequence"/>
</dbReference>
<gene>
    <name evidence="1" type="ORF">GCM10022223_22860</name>
</gene>
<keyword evidence="2" id="KW-1185">Reference proteome</keyword>
<sequence>MCWRQKIVGTLAGSLRVAMIELALAEAAFVVPSLESDSGVSAAEVLGSSSGGVGSLVDVDGVELVVGDFVGDLVGDFVGDLVGDLVGDSVVVDVLLVDFVVEGLDVDLVVEGLVVDGLVVVPEFAVLPLFTAGRVVVVTTRLPWASVVVVTTTSAGVSPVAAPDGAPVAVVVGTSSASSASAVGSPSAAAGNWVPSAMLVAESRAGPVGWCSGPPVTAQDGTAMTTAAATPPTIGRRSNRGRGARCLPTYLMARSRLPDLLTPYVLTGRSGVCPPASDSIPEVHYALYRAVPRLCY</sequence>